<keyword evidence="3" id="KW-1185">Reference proteome</keyword>
<organism evidence="2 3">
    <name type="scientific">Puniceicoccus vermicola</name>
    <dbReference type="NCBI Taxonomy" id="388746"/>
    <lineage>
        <taxon>Bacteria</taxon>
        <taxon>Pseudomonadati</taxon>
        <taxon>Verrucomicrobiota</taxon>
        <taxon>Opitutia</taxon>
        <taxon>Puniceicoccales</taxon>
        <taxon>Puniceicoccaceae</taxon>
        <taxon>Puniceicoccus</taxon>
    </lineage>
</organism>
<dbReference type="Proteomes" id="UP000525652">
    <property type="component" value="Unassembled WGS sequence"/>
</dbReference>
<accession>A0A7X1AYN2</accession>
<dbReference type="InterPro" id="IPR037401">
    <property type="entry name" value="SnoaL-like"/>
</dbReference>
<dbReference type="RefSeq" id="WP_185693043.1">
    <property type="nucleotide sequence ID" value="NZ_JACHVA010000086.1"/>
</dbReference>
<dbReference type="Pfam" id="PF12680">
    <property type="entry name" value="SnoaL_2"/>
    <property type="match status" value="1"/>
</dbReference>
<comment type="caution">
    <text evidence="2">The sequence shown here is derived from an EMBL/GenBank/DDBJ whole genome shotgun (WGS) entry which is preliminary data.</text>
</comment>
<sequence length="109" mass="12147">MNKKLVRACESFSEGNVETMVDFISPEVEWNIVGEKTITGLEDLLQFCEEMAEAGCPEFHNTHTTVSVSQIVVEGSEQKENGVFYCDSYTIAKGKIAEIRSYGIMPQSD</sequence>
<evidence type="ECO:0000313" key="3">
    <source>
        <dbReference type="Proteomes" id="UP000525652"/>
    </source>
</evidence>
<dbReference type="EMBL" id="JACHVA010000086">
    <property type="protein sequence ID" value="MBC2602354.1"/>
    <property type="molecule type" value="Genomic_DNA"/>
</dbReference>
<feature type="domain" description="SnoaL-like" evidence="1">
    <location>
        <begin position="7"/>
        <end position="99"/>
    </location>
</feature>
<evidence type="ECO:0000313" key="2">
    <source>
        <dbReference type="EMBL" id="MBC2602354.1"/>
    </source>
</evidence>
<protein>
    <submittedName>
        <fullName evidence="2">Nuclear transport factor 2 family protein</fullName>
    </submittedName>
</protein>
<dbReference type="InterPro" id="IPR032710">
    <property type="entry name" value="NTF2-like_dom_sf"/>
</dbReference>
<gene>
    <name evidence="2" type="ORF">H5P30_11250</name>
</gene>
<dbReference type="Gene3D" id="3.10.450.50">
    <property type="match status" value="1"/>
</dbReference>
<proteinExistence type="predicted"/>
<dbReference type="SUPFAM" id="SSF54427">
    <property type="entry name" value="NTF2-like"/>
    <property type="match status" value="1"/>
</dbReference>
<reference evidence="2 3" key="1">
    <citation type="submission" date="2020-07" db="EMBL/GenBank/DDBJ databases">
        <authorList>
            <person name="Feng X."/>
        </authorList>
    </citation>
    <scope>NUCLEOTIDE SEQUENCE [LARGE SCALE GENOMIC DNA]</scope>
    <source>
        <strain evidence="2 3">JCM14086</strain>
    </source>
</reference>
<evidence type="ECO:0000259" key="1">
    <source>
        <dbReference type="Pfam" id="PF12680"/>
    </source>
</evidence>
<name>A0A7X1AYN2_9BACT</name>
<dbReference type="AlphaFoldDB" id="A0A7X1AYN2"/>